<dbReference type="Gene3D" id="3.30.420.10">
    <property type="entry name" value="Ribonuclease H-like superfamily/Ribonuclease H"/>
    <property type="match status" value="1"/>
</dbReference>
<reference evidence="1 2" key="1">
    <citation type="journal article" date="2022" name="Nat. Ecol. Evol.">
        <title>A masculinizing supergene underlies an exaggerated male reproductive morph in a spider.</title>
        <authorList>
            <person name="Hendrickx F."/>
            <person name="De Corte Z."/>
            <person name="Sonet G."/>
            <person name="Van Belleghem S.M."/>
            <person name="Kostlbacher S."/>
            <person name="Vangestel C."/>
        </authorList>
    </citation>
    <scope>NUCLEOTIDE SEQUENCE [LARGE SCALE GENOMIC DNA]</scope>
    <source>
        <strain evidence="1">W744_W776</strain>
    </source>
</reference>
<evidence type="ECO:0000313" key="2">
    <source>
        <dbReference type="Proteomes" id="UP000827092"/>
    </source>
</evidence>
<organism evidence="1 2">
    <name type="scientific">Oedothorax gibbosus</name>
    <dbReference type="NCBI Taxonomy" id="931172"/>
    <lineage>
        <taxon>Eukaryota</taxon>
        <taxon>Metazoa</taxon>
        <taxon>Ecdysozoa</taxon>
        <taxon>Arthropoda</taxon>
        <taxon>Chelicerata</taxon>
        <taxon>Arachnida</taxon>
        <taxon>Araneae</taxon>
        <taxon>Araneomorphae</taxon>
        <taxon>Entelegynae</taxon>
        <taxon>Araneoidea</taxon>
        <taxon>Linyphiidae</taxon>
        <taxon>Erigoninae</taxon>
        <taxon>Oedothorax</taxon>
    </lineage>
</organism>
<evidence type="ECO:0000313" key="1">
    <source>
        <dbReference type="EMBL" id="KAG8193049.1"/>
    </source>
</evidence>
<dbReference type="InterPro" id="IPR036397">
    <property type="entry name" value="RNaseH_sf"/>
</dbReference>
<proteinExistence type="predicted"/>
<accession>A0AAV6V8Q2</accession>
<keyword evidence="2" id="KW-1185">Reference proteome</keyword>
<comment type="caution">
    <text evidence="1">The sequence shown here is derived from an EMBL/GenBank/DDBJ whole genome shotgun (WGS) entry which is preliminary data.</text>
</comment>
<dbReference type="GO" id="GO:0003676">
    <property type="term" value="F:nucleic acid binding"/>
    <property type="evidence" value="ECO:0007669"/>
    <property type="project" value="InterPro"/>
</dbReference>
<gene>
    <name evidence="1" type="ORF">JTE90_028161</name>
</gene>
<evidence type="ECO:0008006" key="3">
    <source>
        <dbReference type="Google" id="ProtNLM"/>
    </source>
</evidence>
<dbReference type="AlphaFoldDB" id="A0AAV6V8Q2"/>
<dbReference type="Proteomes" id="UP000827092">
    <property type="component" value="Unassembled WGS sequence"/>
</dbReference>
<sequence>MIRACMSADGMGPIQVIDGILNAKKYIETVLKPKLIPSIRDLFPNNAPFIVQQDSAPCHTAKVCKAWFQNKGTDILL</sequence>
<name>A0AAV6V8Q2_9ARAC</name>
<dbReference type="EMBL" id="JAFNEN010000132">
    <property type="protein sequence ID" value="KAG8193049.1"/>
    <property type="molecule type" value="Genomic_DNA"/>
</dbReference>
<protein>
    <recommendedName>
        <fullName evidence="3">Transposase</fullName>
    </recommendedName>
</protein>